<keyword evidence="6" id="KW-0902">Two-component regulatory system</keyword>
<comment type="catalytic activity">
    <reaction evidence="1">
        <text>ATP + protein L-histidine = ADP + protein N-phospho-L-histidine.</text>
        <dbReference type="EC" id="2.7.13.3"/>
    </reaction>
</comment>
<dbReference type="RefSeq" id="WP_245128449.1">
    <property type="nucleotide sequence ID" value="NZ_JALJEJ010000001.1"/>
</dbReference>
<protein>
    <recommendedName>
        <fullName evidence="2">histidine kinase</fullName>
        <ecNumber evidence="2">2.7.13.3</ecNumber>
    </recommendedName>
</protein>
<dbReference type="Gene3D" id="3.30.565.10">
    <property type="entry name" value="Histidine kinase-like ATPase, C-terminal domain"/>
    <property type="match status" value="1"/>
</dbReference>
<keyword evidence="10" id="KW-1185">Reference proteome</keyword>
<evidence type="ECO:0000256" key="3">
    <source>
        <dbReference type="ARBA" id="ARBA00022553"/>
    </source>
</evidence>
<dbReference type="AlphaFoldDB" id="A0A9X2B8E2"/>
<keyword evidence="3" id="KW-0597">Phosphoprotein</keyword>
<dbReference type="Pfam" id="PF00512">
    <property type="entry name" value="HisKA"/>
    <property type="match status" value="1"/>
</dbReference>
<evidence type="ECO:0000256" key="5">
    <source>
        <dbReference type="ARBA" id="ARBA00022777"/>
    </source>
</evidence>
<organism evidence="9 10">
    <name type="scientific">Mucilaginibacter straminoryzae</name>
    <dbReference type="NCBI Taxonomy" id="2932774"/>
    <lineage>
        <taxon>Bacteria</taxon>
        <taxon>Pseudomonadati</taxon>
        <taxon>Bacteroidota</taxon>
        <taxon>Sphingobacteriia</taxon>
        <taxon>Sphingobacteriales</taxon>
        <taxon>Sphingobacteriaceae</taxon>
        <taxon>Mucilaginibacter</taxon>
    </lineage>
</organism>
<dbReference type="SUPFAM" id="SSF55874">
    <property type="entry name" value="ATPase domain of HSP90 chaperone/DNA topoisomerase II/histidine kinase"/>
    <property type="match status" value="1"/>
</dbReference>
<name>A0A9X2B8E2_9SPHI</name>
<keyword evidence="7" id="KW-0472">Membrane</keyword>
<keyword evidence="4" id="KW-0808">Transferase</keyword>
<dbReference type="PANTHER" id="PTHR43711">
    <property type="entry name" value="TWO-COMPONENT HISTIDINE KINASE"/>
    <property type="match status" value="1"/>
</dbReference>
<keyword evidence="9" id="KW-0067">ATP-binding</keyword>
<dbReference type="GO" id="GO:0005524">
    <property type="term" value="F:ATP binding"/>
    <property type="evidence" value="ECO:0007669"/>
    <property type="project" value="UniProtKB-KW"/>
</dbReference>
<dbReference type="SMART" id="SM00388">
    <property type="entry name" value="HisKA"/>
    <property type="match status" value="1"/>
</dbReference>
<keyword evidence="7" id="KW-1133">Transmembrane helix</keyword>
<feature type="domain" description="Histidine kinase" evidence="8">
    <location>
        <begin position="228"/>
        <end position="444"/>
    </location>
</feature>
<keyword evidence="9" id="KW-0547">Nucleotide-binding</keyword>
<dbReference type="PROSITE" id="PS50109">
    <property type="entry name" value="HIS_KIN"/>
    <property type="match status" value="1"/>
</dbReference>
<dbReference type="PANTHER" id="PTHR43711:SF26">
    <property type="entry name" value="SENSOR HISTIDINE KINASE RCSC"/>
    <property type="match status" value="1"/>
</dbReference>
<gene>
    <name evidence="9" type="ORF">MUY27_02795</name>
</gene>
<dbReference type="InterPro" id="IPR005467">
    <property type="entry name" value="His_kinase_dom"/>
</dbReference>
<evidence type="ECO:0000256" key="2">
    <source>
        <dbReference type="ARBA" id="ARBA00012438"/>
    </source>
</evidence>
<dbReference type="InterPro" id="IPR003594">
    <property type="entry name" value="HATPase_dom"/>
</dbReference>
<dbReference type="InterPro" id="IPR036890">
    <property type="entry name" value="HATPase_C_sf"/>
</dbReference>
<sequence length="459" mass="51463">MSVSFFETLTAQIRKNLSVLCVVSFGAVIAAGMVSLYYFHAQDRKELAVESMHILLNKATVAEQHLSEAFISRSLYSDQNKTVFNRLALAGVDKALLVLDTLEQTKSTGTYPTIQSTLKLLRALQAAWQPTGTAENSLSVADQQKAMRQILFNLESVRQRESKMLQTLTGDNQRLRRRTETVIISGTVLILIMTTLLILFSIAEYRNRRKVQEKEAELDLLKENFITLASHEFRTPLSAIQLSASLLAKYAVKSEMQQVDKHAAKIRENVYHLKCMLEDFLSVEQLHKGDIQPVLEWFDVDLLAEEIFRESRGLFQQGQEFSYACNTRGLQAFLDRRLLKATVITLLSNAAKYSGEHTAITLHIQVSGNMLELVVKDNGKGISGEQQRKLFDPFYRVQQNGNIPGTGLGLYVARKYVELMNGRLGVFSIPNRETSFRIVFPSAAGYASAEGGLDIAVSI</sequence>
<dbReference type="EMBL" id="JALJEJ010000001">
    <property type="protein sequence ID" value="MCJ8208620.1"/>
    <property type="molecule type" value="Genomic_DNA"/>
</dbReference>
<dbReference type="InterPro" id="IPR036097">
    <property type="entry name" value="HisK_dim/P_sf"/>
</dbReference>
<evidence type="ECO:0000313" key="10">
    <source>
        <dbReference type="Proteomes" id="UP001139450"/>
    </source>
</evidence>
<evidence type="ECO:0000256" key="1">
    <source>
        <dbReference type="ARBA" id="ARBA00000085"/>
    </source>
</evidence>
<evidence type="ECO:0000313" key="9">
    <source>
        <dbReference type="EMBL" id="MCJ8208620.1"/>
    </source>
</evidence>
<dbReference type="Gene3D" id="1.10.287.130">
    <property type="match status" value="1"/>
</dbReference>
<evidence type="ECO:0000259" key="8">
    <source>
        <dbReference type="PROSITE" id="PS50109"/>
    </source>
</evidence>
<dbReference type="Proteomes" id="UP001139450">
    <property type="component" value="Unassembled WGS sequence"/>
</dbReference>
<evidence type="ECO:0000256" key="6">
    <source>
        <dbReference type="ARBA" id="ARBA00023012"/>
    </source>
</evidence>
<dbReference type="InterPro" id="IPR004358">
    <property type="entry name" value="Sig_transdc_His_kin-like_C"/>
</dbReference>
<dbReference type="SMART" id="SM00387">
    <property type="entry name" value="HATPase_c"/>
    <property type="match status" value="1"/>
</dbReference>
<comment type="caution">
    <text evidence="9">The sequence shown here is derived from an EMBL/GenBank/DDBJ whole genome shotgun (WGS) entry which is preliminary data.</text>
</comment>
<dbReference type="EC" id="2.7.13.3" evidence="2"/>
<accession>A0A9X2B8E2</accession>
<dbReference type="InterPro" id="IPR003661">
    <property type="entry name" value="HisK_dim/P_dom"/>
</dbReference>
<feature type="transmembrane region" description="Helical" evidence="7">
    <location>
        <begin position="182"/>
        <end position="203"/>
    </location>
</feature>
<evidence type="ECO:0000256" key="4">
    <source>
        <dbReference type="ARBA" id="ARBA00022679"/>
    </source>
</evidence>
<dbReference type="CDD" id="cd00082">
    <property type="entry name" value="HisKA"/>
    <property type="match status" value="1"/>
</dbReference>
<dbReference type="InterPro" id="IPR050736">
    <property type="entry name" value="Sensor_HK_Regulatory"/>
</dbReference>
<reference evidence="9" key="1">
    <citation type="submission" date="2022-04" db="EMBL/GenBank/DDBJ databases">
        <title>Mucilaginibacter sp. RS28 isolated from freshwater.</title>
        <authorList>
            <person name="Ko S.-R."/>
        </authorList>
    </citation>
    <scope>NUCLEOTIDE SEQUENCE</scope>
    <source>
        <strain evidence="9">RS28</strain>
    </source>
</reference>
<dbReference type="GO" id="GO:0000155">
    <property type="term" value="F:phosphorelay sensor kinase activity"/>
    <property type="evidence" value="ECO:0007669"/>
    <property type="project" value="InterPro"/>
</dbReference>
<dbReference type="Pfam" id="PF02518">
    <property type="entry name" value="HATPase_c"/>
    <property type="match status" value="1"/>
</dbReference>
<proteinExistence type="predicted"/>
<evidence type="ECO:0000256" key="7">
    <source>
        <dbReference type="SAM" id="Phobius"/>
    </source>
</evidence>
<dbReference type="CDD" id="cd00075">
    <property type="entry name" value="HATPase"/>
    <property type="match status" value="1"/>
</dbReference>
<feature type="transmembrane region" description="Helical" evidence="7">
    <location>
        <begin position="17"/>
        <end position="39"/>
    </location>
</feature>
<keyword evidence="5" id="KW-0418">Kinase</keyword>
<dbReference type="PRINTS" id="PR00344">
    <property type="entry name" value="BCTRLSENSOR"/>
</dbReference>
<keyword evidence="7" id="KW-0812">Transmembrane</keyword>
<dbReference type="SUPFAM" id="SSF47384">
    <property type="entry name" value="Homodimeric domain of signal transducing histidine kinase"/>
    <property type="match status" value="1"/>
</dbReference>